<sequence>MRALHSEQHNITRIGWLRAAVLGANDGIVSTASLIVGVAAASADVPAILLAGSAGLAAGALSMAAGEYVSVSSQSDTEAADLARERQELIDQPEFELEELAGVYRSRGLDDDLARQVAVQLTAHDALGAHARDELAISHLTTAKPLQAAVASAFTFAIGAALPLLTVLVVPQGWIVKSVVAASLLFLAILGALGAKAGGAPVLRPVLRVVFWGAIAMAVTAGVGALFGVATA</sequence>
<dbReference type="OrthoDB" id="9789677at2"/>
<keyword evidence="7" id="KW-1185">Reference proteome</keyword>
<dbReference type="PANTHER" id="PTHR31851">
    <property type="entry name" value="FE(2+)/MN(2+) TRANSPORTER PCL1"/>
    <property type="match status" value="1"/>
</dbReference>
<dbReference type="InterPro" id="IPR008217">
    <property type="entry name" value="Ccc1_fam"/>
</dbReference>
<comment type="subcellular location">
    <subcellularLocation>
        <location evidence="1">Endomembrane system</location>
        <topology evidence="1">Multi-pass membrane protein</topology>
    </subcellularLocation>
</comment>
<dbReference type="GO" id="GO:0012505">
    <property type="term" value="C:endomembrane system"/>
    <property type="evidence" value="ECO:0007669"/>
    <property type="project" value="UniProtKB-SubCell"/>
</dbReference>
<evidence type="ECO:0000256" key="4">
    <source>
        <dbReference type="ARBA" id="ARBA00023136"/>
    </source>
</evidence>
<dbReference type="RefSeq" id="WP_160597244.1">
    <property type="nucleotide sequence ID" value="NZ_WTYS01000001.1"/>
</dbReference>
<comment type="caution">
    <text evidence="6">The sequence shown here is derived from an EMBL/GenBank/DDBJ whole genome shotgun (WGS) entry which is preliminary data.</text>
</comment>
<keyword evidence="3 5" id="KW-1133">Transmembrane helix</keyword>
<evidence type="ECO:0000313" key="6">
    <source>
        <dbReference type="EMBL" id="MXO55983.1"/>
    </source>
</evidence>
<gene>
    <name evidence="6" type="ORF">GRI36_03710</name>
</gene>
<dbReference type="CDD" id="cd02432">
    <property type="entry name" value="Nodulin-21_like_1"/>
    <property type="match status" value="1"/>
</dbReference>
<dbReference type="Proteomes" id="UP000468943">
    <property type="component" value="Unassembled WGS sequence"/>
</dbReference>
<evidence type="ECO:0000256" key="1">
    <source>
        <dbReference type="ARBA" id="ARBA00004127"/>
    </source>
</evidence>
<evidence type="ECO:0000256" key="3">
    <source>
        <dbReference type="ARBA" id="ARBA00022989"/>
    </source>
</evidence>
<proteinExistence type="predicted"/>
<organism evidence="6 7">
    <name type="scientific">Pontixanthobacter gangjinensis</name>
    <dbReference type="NCBI Taxonomy" id="1028742"/>
    <lineage>
        <taxon>Bacteria</taxon>
        <taxon>Pseudomonadati</taxon>
        <taxon>Pseudomonadota</taxon>
        <taxon>Alphaproteobacteria</taxon>
        <taxon>Sphingomonadales</taxon>
        <taxon>Erythrobacteraceae</taxon>
        <taxon>Pontixanthobacter</taxon>
    </lineage>
</organism>
<feature type="transmembrane region" description="Helical" evidence="5">
    <location>
        <begin position="148"/>
        <end position="168"/>
    </location>
</feature>
<feature type="transmembrane region" description="Helical" evidence="5">
    <location>
        <begin position="206"/>
        <end position="230"/>
    </location>
</feature>
<dbReference type="EMBL" id="WTYS01000001">
    <property type="protein sequence ID" value="MXO55983.1"/>
    <property type="molecule type" value="Genomic_DNA"/>
</dbReference>
<keyword evidence="4 5" id="KW-0472">Membrane</keyword>
<feature type="transmembrane region" description="Helical" evidence="5">
    <location>
        <begin position="20"/>
        <end position="41"/>
    </location>
</feature>
<feature type="transmembrane region" description="Helical" evidence="5">
    <location>
        <begin position="47"/>
        <end position="65"/>
    </location>
</feature>
<dbReference type="GO" id="GO:0030026">
    <property type="term" value="P:intracellular manganese ion homeostasis"/>
    <property type="evidence" value="ECO:0007669"/>
    <property type="project" value="InterPro"/>
</dbReference>
<evidence type="ECO:0000256" key="2">
    <source>
        <dbReference type="ARBA" id="ARBA00022692"/>
    </source>
</evidence>
<accession>A0A6I4SJW3</accession>
<dbReference type="GO" id="GO:0005384">
    <property type="term" value="F:manganese ion transmembrane transporter activity"/>
    <property type="evidence" value="ECO:0007669"/>
    <property type="project" value="InterPro"/>
</dbReference>
<evidence type="ECO:0000313" key="7">
    <source>
        <dbReference type="Proteomes" id="UP000468943"/>
    </source>
</evidence>
<evidence type="ECO:0000256" key="5">
    <source>
        <dbReference type="SAM" id="Phobius"/>
    </source>
</evidence>
<reference evidence="6 7" key="1">
    <citation type="submission" date="2019-12" db="EMBL/GenBank/DDBJ databases">
        <title>Genomic-based taxomic classification of the family Erythrobacteraceae.</title>
        <authorList>
            <person name="Xu L."/>
        </authorList>
    </citation>
    <scope>NUCLEOTIDE SEQUENCE [LARGE SCALE GENOMIC DNA]</scope>
    <source>
        <strain evidence="6 7">JCM 17802</strain>
    </source>
</reference>
<protein>
    <submittedName>
        <fullName evidence="6">VIT family protein</fullName>
    </submittedName>
</protein>
<keyword evidence="2 5" id="KW-0812">Transmembrane</keyword>
<dbReference type="Pfam" id="PF01988">
    <property type="entry name" value="VIT1"/>
    <property type="match status" value="1"/>
</dbReference>
<dbReference type="AlphaFoldDB" id="A0A6I4SJW3"/>
<name>A0A6I4SJW3_9SPHN</name>
<feature type="transmembrane region" description="Helical" evidence="5">
    <location>
        <begin position="174"/>
        <end position="194"/>
    </location>
</feature>